<organism evidence="1 2">
    <name type="scientific">Lactococcus lactis subsp. lactis A12</name>
    <dbReference type="NCBI Taxonomy" id="1137134"/>
    <lineage>
        <taxon>Bacteria</taxon>
        <taxon>Bacillati</taxon>
        <taxon>Bacillota</taxon>
        <taxon>Bacilli</taxon>
        <taxon>Lactobacillales</taxon>
        <taxon>Streptococcaceae</taxon>
        <taxon>Lactococcus</taxon>
    </lineage>
</organism>
<gene>
    <name evidence="1" type="ORF">O9U_03500</name>
</gene>
<dbReference type="EMBL" id="CBLU010000014">
    <property type="protein sequence ID" value="CDG04944.1"/>
    <property type="molecule type" value="Genomic_DNA"/>
</dbReference>
<reference evidence="1 2" key="1">
    <citation type="journal article" date="2013" name="Appl. Environ. Microbiol.">
        <title>The Carbohydrate Metabolism Signature of Lactococcus lactis Strain A12 Reveals Its Sourdough Ecosystem Origin.</title>
        <authorList>
            <person name="Passerini D."/>
            <person name="Coddeville M."/>
            <person name="Le Bourgeois P."/>
            <person name="Loubiere P."/>
            <person name="Ritzenthaler P."/>
            <person name="Fontagne-Faucher C."/>
            <person name="Daveran-Mingot M.L."/>
            <person name="Cocaign-Bousquet M."/>
        </authorList>
    </citation>
    <scope>NUCLEOTIDE SEQUENCE [LARGE SCALE GENOMIC DNA]</scope>
    <source>
        <strain evidence="1 2">A12</strain>
    </source>
</reference>
<accession>S6F829</accession>
<proteinExistence type="predicted"/>
<evidence type="ECO:0000313" key="1">
    <source>
        <dbReference type="EMBL" id="CDG04944.1"/>
    </source>
</evidence>
<evidence type="ECO:0000313" key="2">
    <source>
        <dbReference type="Proteomes" id="UP000015361"/>
    </source>
</evidence>
<name>S6F829_LACLL</name>
<dbReference type="Proteomes" id="UP000015361">
    <property type="component" value="Unassembled WGS sequence"/>
</dbReference>
<protein>
    <submittedName>
        <fullName evidence="1">Uncharacterized protein</fullName>
    </submittedName>
</protein>
<sequence>MEKASMWKKVALKPKLMPSCFA</sequence>
<dbReference type="AlphaFoldDB" id="S6F829"/>
<comment type="caution">
    <text evidence="1">The sequence shown here is derived from an EMBL/GenBank/DDBJ whole genome shotgun (WGS) entry which is preliminary data.</text>
</comment>